<dbReference type="AlphaFoldDB" id="A0ABD5UMR9"/>
<dbReference type="InterPro" id="IPR036388">
    <property type="entry name" value="WH-like_DNA-bd_sf"/>
</dbReference>
<sequence>MPEHSFDEIDGIILQELAENPRVPYSELTDILAELGYEMSAEGVRYRVDKIIDLTTVFFLIDPQSVSWEILRIAVSAKNTESAKQDAFELLCESPFWHVSRGIGSYDIYAVGSFPSLRMVDELVTSVEEEDCVSEVEYIVVTERNQDMTQYMNIEYLPSIGD</sequence>
<dbReference type="RefSeq" id="WP_379764893.1">
    <property type="nucleotide sequence ID" value="NZ_JBHSXI010000001.1"/>
</dbReference>
<comment type="caution">
    <text evidence="1">The sequence shown here is derived from an EMBL/GenBank/DDBJ whole genome shotgun (WGS) entry which is preliminary data.</text>
</comment>
<evidence type="ECO:0000313" key="1">
    <source>
        <dbReference type="EMBL" id="MFC6888161.1"/>
    </source>
</evidence>
<dbReference type="Proteomes" id="UP001596333">
    <property type="component" value="Unassembled WGS sequence"/>
</dbReference>
<evidence type="ECO:0000313" key="2">
    <source>
        <dbReference type="Proteomes" id="UP001596333"/>
    </source>
</evidence>
<accession>A0ABD5UMR9</accession>
<reference evidence="1 2" key="1">
    <citation type="journal article" date="2019" name="Int. J. Syst. Evol. Microbiol.">
        <title>The Global Catalogue of Microorganisms (GCM) 10K type strain sequencing project: providing services to taxonomists for standard genome sequencing and annotation.</title>
        <authorList>
            <consortium name="The Broad Institute Genomics Platform"/>
            <consortium name="The Broad Institute Genome Sequencing Center for Infectious Disease"/>
            <person name="Wu L."/>
            <person name="Ma J."/>
        </authorList>
    </citation>
    <scope>NUCLEOTIDE SEQUENCE [LARGE SCALE GENOMIC DNA]</scope>
    <source>
        <strain evidence="1 2">Y73</strain>
    </source>
</reference>
<protein>
    <submittedName>
        <fullName evidence="1">Lrp/AsnC family transcriptional regulator</fullName>
    </submittedName>
</protein>
<organism evidence="1 2">
    <name type="scientific">Halorubrum trueperi</name>
    <dbReference type="NCBI Taxonomy" id="2004704"/>
    <lineage>
        <taxon>Archaea</taxon>
        <taxon>Methanobacteriati</taxon>
        <taxon>Methanobacteriota</taxon>
        <taxon>Stenosarchaea group</taxon>
        <taxon>Halobacteria</taxon>
        <taxon>Halobacteriales</taxon>
        <taxon>Haloferacaceae</taxon>
        <taxon>Halorubrum</taxon>
    </lineage>
</organism>
<name>A0ABD5UMR9_9EURY</name>
<gene>
    <name evidence="1" type="ORF">ACFQEY_03690</name>
</gene>
<dbReference type="Gene3D" id="1.10.10.10">
    <property type="entry name" value="Winged helix-like DNA-binding domain superfamily/Winged helix DNA-binding domain"/>
    <property type="match status" value="1"/>
</dbReference>
<keyword evidence="2" id="KW-1185">Reference proteome</keyword>
<dbReference type="EMBL" id="JBHSXI010000001">
    <property type="protein sequence ID" value="MFC6888161.1"/>
    <property type="molecule type" value="Genomic_DNA"/>
</dbReference>
<proteinExistence type="predicted"/>